<dbReference type="GO" id="GO:0006508">
    <property type="term" value="P:proteolysis"/>
    <property type="evidence" value="ECO:0007669"/>
    <property type="project" value="UniProtKB-KW"/>
</dbReference>
<keyword evidence="5" id="KW-1185">Reference proteome</keyword>
<dbReference type="InterPro" id="IPR046843">
    <property type="entry name" value="LonB_AAA-LID"/>
</dbReference>
<comment type="similarity">
    <text evidence="2">Belongs to the peptidase S16 family.</text>
</comment>
<protein>
    <submittedName>
        <fullName evidence="4">YcbZ protein</fullName>
    </submittedName>
</protein>
<evidence type="ECO:0000313" key="4">
    <source>
        <dbReference type="EMBL" id="CAE7635766.1"/>
    </source>
</evidence>
<dbReference type="Gene3D" id="1.10.8.60">
    <property type="match status" value="1"/>
</dbReference>
<dbReference type="InterPro" id="IPR027065">
    <property type="entry name" value="Lon_Prtase"/>
</dbReference>
<dbReference type="PROSITE" id="PS50007">
    <property type="entry name" value="PIPLC_X_DOMAIN"/>
    <property type="match status" value="1"/>
</dbReference>
<dbReference type="Gene3D" id="3.40.50.300">
    <property type="entry name" value="P-loop containing nucleotide triphosphate hydrolases"/>
    <property type="match status" value="2"/>
</dbReference>
<dbReference type="InterPro" id="IPR008269">
    <property type="entry name" value="Lon_proteolytic"/>
</dbReference>
<feature type="active site" evidence="2">
    <location>
        <position position="648"/>
    </location>
</feature>
<dbReference type="EMBL" id="CAJNIZ010042748">
    <property type="protein sequence ID" value="CAE7635766.1"/>
    <property type="molecule type" value="Genomic_DNA"/>
</dbReference>
<dbReference type="GO" id="GO:0005524">
    <property type="term" value="F:ATP binding"/>
    <property type="evidence" value="ECO:0007669"/>
    <property type="project" value="InterPro"/>
</dbReference>
<name>A0A812VKN3_SYMPI</name>
<dbReference type="SUPFAM" id="SSF52540">
    <property type="entry name" value="P-loop containing nucleoside triphosphate hydrolases"/>
    <property type="match status" value="1"/>
</dbReference>
<dbReference type="GO" id="GO:0030163">
    <property type="term" value="P:protein catabolic process"/>
    <property type="evidence" value="ECO:0007669"/>
    <property type="project" value="InterPro"/>
</dbReference>
<dbReference type="InterPro" id="IPR014721">
    <property type="entry name" value="Ribsml_uS5_D2-typ_fold_subgr"/>
</dbReference>
<evidence type="ECO:0000256" key="2">
    <source>
        <dbReference type="PROSITE-ProRule" id="PRU01122"/>
    </source>
</evidence>
<dbReference type="InterPro" id="IPR027417">
    <property type="entry name" value="P-loop_NTPase"/>
</dbReference>
<comment type="caution">
    <text evidence="4">The sequence shown here is derived from an EMBL/GenBank/DDBJ whole genome shotgun (WGS) entry which is preliminary data.</text>
</comment>
<reference evidence="4" key="1">
    <citation type="submission" date="2021-02" db="EMBL/GenBank/DDBJ databases">
        <authorList>
            <person name="Dougan E. K."/>
            <person name="Rhodes N."/>
            <person name="Thang M."/>
            <person name="Chan C."/>
        </authorList>
    </citation>
    <scope>NUCLEOTIDE SEQUENCE</scope>
</reference>
<feature type="domain" description="Lon proteolytic" evidence="3">
    <location>
        <begin position="515"/>
        <end position="710"/>
    </location>
</feature>
<dbReference type="Proteomes" id="UP000649617">
    <property type="component" value="Unassembled WGS sequence"/>
</dbReference>
<dbReference type="Pfam" id="PF20436">
    <property type="entry name" value="LonB_AAA-LID"/>
    <property type="match status" value="1"/>
</dbReference>
<accession>A0A812VKN3</accession>
<gene>
    <name evidence="4" type="primary">ycbZ</name>
    <name evidence="4" type="ORF">SPIL2461_LOCUS16752</name>
</gene>
<dbReference type="InterPro" id="IPR041699">
    <property type="entry name" value="AAA_32"/>
</dbReference>
<dbReference type="InterPro" id="IPR046844">
    <property type="entry name" value="Lon-like_helical"/>
</dbReference>
<feature type="active site" evidence="2">
    <location>
        <position position="605"/>
    </location>
</feature>
<proteinExistence type="inferred from homology"/>
<evidence type="ECO:0000313" key="5">
    <source>
        <dbReference type="Proteomes" id="UP000649617"/>
    </source>
</evidence>
<dbReference type="Pfam" id="PF20437">
    <property type="entry name" value="LonC_helical"/>
    <property type="match status" value="1"/>
</dbReference>
<dbReference type="GO" id="GO:0004176">
    <property type="term" value="F:ATP-dependent peptidase activity"/>
    <property type="evidence" value="ECO:0007669"/>
    <property type="project" value="UniProtKB-UniRule"/>
</dbReference>
<dbReference type="InterPro" id="IPR020568">
    <property type="entry name" value="Ribosomal_Su5_D2-typ_SF"/>
</dbReference>
<evidence type="ECO:0000256" key="1">
    <source>
        <dbReference type="ARBA" id="ARBA00022670"/>
    </source>
</evidence>
<organism evidence="4 5">
    <name type="scientific">Symbiodinium pilosum</name>
    <name type="common">Dinoflagellate</name>
    <dbReference type="NCBI Taxonomy" id="2952"/>
    <lineage>
        <taxon>Eukaryota</taxon>
        <taxon>Sar</taxon>
        <taxon>Alveolata</taxon>
        <taxon>Dinophyceae</taxon>
        <taxon>Suessiales</taxon>
        <taxon>Symbiodiniaceae</taxon>
        <taxon>Symbiodinium</taxon>
    </lineage>
</organism>
<dbReference type="SUPFAM" id="SSF52402">
    <property type="entry name" value="Adenine nucleotide alpha hydrolases-like"/>
    <property type="match status" value="1"/>
</dbReference>
<keyword evidence="1 2" id="KW-0645">Protease</keyword>
<dbReference type="PRINTS" id="PR00830">
    <property type="entry name" value="ENDOLAPTASE"/>
</dbReference>
<dbReference type="OrthoDB" id="449025at2759"/>
<keyword evidence="2" id="KW-0720">Serine protease</keyword>
<dbReference type="Pfam" id="PF13654">
    <property type="entry name" value="AAA_32"/>
    <property type="match status" value="1"/>
</dbReference>
<dbReference type="Gene3D" id="3.40.50.12370">
    <property type="match status" value="1"/>
</dbReference>
<keyword evidence="2" id="KW-0378">Hydrolase</keyword>
<dbReference type="AlphaFoldDB" id="A0A812VKN3"/>
<evidence type="ECO:0000259" key="3">
    <source>
        <dbReference type="PROSITE" id="PS51786"/>
    </source>
</evidence>
<dbReference type="PROSITE" id="PS51786">
    <property type="entry name" value="LON_PROTEOLYTIC"/>
    <property type="match status" value="1"/>
</dbReference>
<dbReference type="PANTHER" id="PTHR10046">
    <property type="entry name" value="ATP DEPENDENT LON PROTEASE FAMILY MEMBER"/>
    <property type="match status" value="1"/>
</dbReference>
<dbReference type="Pfam" id="PF05362">
    <property type="entry name" value="Lon_C"/>
    <property type="match status" value="1"/>
</dbReference>
<sequence length="991" mass="110084">MTFDGYNLYALGSPKTDKRTTITRAIRSATKPTENPGDFCYLENFDDPGQPLLIELPNAAGVAFRKHMQEFVSNIQVMIPAAFESDEYRQTMQGYAQDFHKTQTQDALELENEARELNLAMLPTPNGFVFAPIADGKVMEQEAFLSLPEEERQTYQEAISTMTQKLVDRLRNYPSHQQALLEDQRKLRRDTAQKVVARALLKLRQRYSDNQNVMDYLARCELEILNNLDTLMAAGTEVTFNPFAGMQNPSNFFKRFEVNLLVDNSALEGIPVIYESNPSLENLVGKLEHRVEYGNLVTDFSQIRAGALHRANGGYLLLDAERVLQKPFAWEALKRALNDHRVRIESVSQLLNMTYSVSLEPQAMPLNVKVILLGSRELYHLLRHYDPDFGELFKVVADFADRVPRTDDNIVAYVSLIANIVKETGISHLDHTAVERVLEYCSREVEDREHLSTHVSEIRDLLLEADYLAKASPEHLITSQDVTDALNKRTYRLDRFRELIQENISNGVIRVETRGTKVGQINGLAIVNIGQINFGQPARITATTRLGRGQVVDIERESNLGGDIHSKAVLIVASYIGSRYARDFTLSLSASLVFEQSYSSVDGDSASIAEVCALISAIAQLPARQTIAITGSMDQHGGAQAIGGVNQKIEGFYSVCKQQGLNGSHGVIIPAANKHHLMLEAEVIDAVDQGKFHIYTINNVDEALQIMLTKDDQPIPLADIDEAVITQLKEFDRIAHPDQKKADVDDTKALNIALALTQSAPAQVHGLFIEDLDLLGAAKLPGNVEVAIVNHEVTEFTAESLAHAFKKEAARKRHLLEASARRLNLNCSFQITQGRTTEALEQAAAKRELIIVGRPLRSGIRVRTGHHYQTIAASKQNVLFVNEPWRSGSSIVLVMEHACSNPDQAAHTAKTIATREGLKLIAATPNGLPDSIAHLFDDVVRIPDLSPESLLSTSQRLDARLLILPPITSIDWQTLLVNLLSTVSCSLLKLA</sequence>
<dbReference type="GO" id="GO:0004252">
    <property type="term" value="F:serine-type endopeptidase activity"/>
    <property type="evidence" value="ECO:0007669"/>
    <property type="project" value="UniProtKB-UniRule"/>
</dbReference>
<dbReference type="Gene3D" id="3.30.230.10">
    <property type="match status" value="1"/>
</dbReference>
<dbReference type="SUPFAM" id="SSF54211">
    <property type="entry name" value="Ribosomal protein S5 domain 2-like"/>
    <property type="match status" value="1"/>
</dbReference>